<protein>
    <recommendedName>
        <fullName evidence="1">LicD/FKTN/FKRP nucleotidyltransferase domain-containing protein</fullName>
    </recommendedName>
</protein>
<accession>A0A913Y4F1</accession>
<dbReference type="OMA" id="WTRIASK"/>
<dbReference type="KEGG" id="epa:110252464"/>
<dbReference type="RefSeq" id="XP_020914953.1">
    <property type="nucleotide sequence ID" value="XM_021059294.2"/>
</dbReference>
<dbReference type="Proteomes" id="UP000887567">
    <property type="component" value="Unplaced"/>
</dbReference>
<evidence type="ECO:0000313" key="3">
    <source>
        <dbReference type="Proteomes" id="UP000887567"/>
    </source>
</evidence>
<dbReference type="GeneID" id="110252464"/>
<dbReference type="PANTHER" id="PTHR13627">
    <property type="entry name" value="FUKUTIN RELATED PROTEIN"/>
    <property type="match status" value="1"/>
</dbReference>
<keyword evidence="3" id="KW-1185">Reference proteome</keyword>
<dbReference type="InterPro" id="IPR052613">
    <property type="entry name" value="LicD_transferase"/>
</dbReference>
<organism evidence="2 3">
    <name type="scientific">Exaiptasia diaphana</name>
    <name type="common">Tropical sea anemone</name>
    <name type="synonym">Aiptasia pulchella</name>
    <dbReference type="NCBI Taxonomy" id="2652724"/>
    <lineage>
        <taxon>Eukaryota</taxon>
        <taxon>Metazoa</taxon>
        <taxon>Cnidaria</taxon>
        <taxon>Anthozoa</taxon>
        <taxon>Hexacorallia</taxon>
        <taxon>Actiniaria</taxon>
        <taxon>Aiptasiidae</taxon>
        <taxon>Exaiptasia</taxon>
    </lineage>
</organism>
<dbReference type="AlphaFoldDB" id="A0A913Y4F1"/>
<evidence type="ECO:0000313" key="2">
    <source>
        <dbReference type="EnsemblMetazoa" id="XP_020914953.1"/>
    </source>
</evidence>
<dbReference type="GO" id="GO:0009100">
    <property type="term" value="P:glycoprotein metabolic process"/>
    <property type="evidence" value="ECO:0007669"/>
    <property type="project" value="UniProtKB-ARBA"/>
</dbReference>
<reference evidence="2" key="1">
    <citation type="submission" date="2022-11" db="UniProtKB">
        <authorList>
            <consortium name="EnsemblMetazoa"/>
        </authorList>
    </citation>
    <scope>IDENTIFICATION</scope>
</reference>
<dbReference type="OrthoDB" id="444255at2759"/>
<feature type="domain" description="LicD/FKTN/FKRP nucleotidyltransferase" evidence="1">
    <location>
        <begin position="41"/>
        <end position="96"/>
    </location>
</feature>
<dbReference type="Pfam" id="PF04991">
    <property type="entry name" value="LicD"/>
    <property type="match status" value="1"/>
</dbReference>
<dbReference type="PANTHER" id="PTHR13627:SF35">
    <property type="entry name" value="LICD FAMILY PROTEIN"/>
    <property type="match status" value="1"/>
</dbReference>
<dbReference type="EnsemblMetazoa" id="XM_021059294.2">
    <property type="protein sequence ID" value="XP_020914953.1"/>
    <property type="gene ID" value="LOC110252464"/>
</dbReference>
<proteinExistence type="predicted"/>
<dbReference type="InterPro" id="IPR007074">
    <property type="entry name" value="LicD/FKTN/FKRP_NTP_transf"/>
</dbReference>
<sequence>MIVPLSVSHSWSFVYGEQGCAKNQWRQNLFKIFQEWTRIASKKDIEYVLTCGTLLGALRTADVIPYDSDMDILVNIKYYQQLKKLSAERNFDPQDGKIRLVMQPQFELNVSTQSRKRYTCSGKLTPTMVDVCSFQDPMARLIRKYLHVDLYPFYEKGDHLLDTTDGDVRVYNKKDMYPLRPCTMMGFDSFCPQNPWNILHAYYRTKNFNATYKCNGKAWVDKNGRHA</sequence>
<evidence type="ECO:0000259" key="1">
    <source>
        <dbReference type="Pfam" id="PF04991"/>
    </source>
</evidence>
<name>A0A913Y4F1_EXADI</name>